<dbReference type="VEuPathDB" id="VectorBase:MDOMA2_009296"/>
<accession>A0A1I8MV15</accession>
<dbReference type="OrthoDB" id="7935458at2759"/>
<dbReference type="eggNOG" id="ENOG502TB94">
    <property type="taxonomic scope" value="Eukaryota"/>
</dbReference>
<gene>
    <name evidence="1" type="primary">101890048</name>
</gene>
<dbReference type="KEGG" id="mde:101890048"/>
<dbReference type="AlphaFoldDB" id="A0A1I8MV15"/>
<protein>
    <recommendedName>
        <fullName evidence="2">BZIP domain-containing protein</fullName>
    </recommendedName>
</protein>
<sequence length="199" mass="23044">MEQYNASRSTNLFLDPLYTSLTQELSLESLGPTTISSTQLNPQNIDQIVEMEMKRIQENIARKEAQYVEQMLVENPITFERRNNVTVLRKATSDSSLSPEQQRLQQQRADACRRSRYNNKVKKAKSKYRHKYISQKLQQSSQMLNCIKDLIVEAESHLLAQGLHKEKLHQLRSNYGIERPANIVRVDVNAVDFVLPTEP</sequence>
<dbReference type="EnsemblMetazoa" id="MDOA008715-RA">
    <property type="protein sequence ID" value="MDOA008715-PA"/>
    <property type="gene ID" value="MDOA008715"/>
</dbReference>
<proteinExistence type="predicted"/>
<dbReference type="VEuPathDB" id="VectorBase:MDOA008715"/>
<name>A0A1I8MV15_MUSDO</name>
<evidence type="ECO:0008006" key="2">
    <source>
        <dbReference type="Google" id="ProtNLM"/>
    </source>
</evidence>
<reference evidence="1" key="1">
    <citation type="submission" date="2020-05" db="UniProtKB">
        <authorList>
            <consortium name="EnsemblMetazoa"/>
        </authorList>
    </citation>
    <scope>IDENTIFICATION</scope>
    <source>
        <strain evidence="1">Aabys</strain>
    </source>
</reference>
<organism evidence="1">
    <name type="scientific">Musca domestica</name>
    <name type="common">House fly</name>
    <dbReference type="NCBI Taxonomy" id="7370"/>
    <lineage>
        <taxon>Eukaryota</taxon>
        <taxon>Metazoa</taxon>
        <taxon>Ecdysozoa</taxon>
        <taxon>Arthropoda</taxon>
        <taxon>Hexapoda</taxon>
        <taxon>Insecta</taxon>
        <taxon>Pterygota</taxon>
        <taxon>Neoptera</taxon>
        <taxon>Endopterygota</taxon>
        <taxon>Diptera</taxon>
        <taxon>Brachycera</taxon>
        <taxon>Muscomorpha</taxon>
        <taxon>Muscoidea</taxon>
        <taxon>Muscidae</taxon>
        <taxon>Musca</taxon>
    </lineage>
</organism>
<dbReference type="RefSeq" id="XP_005187377.2">
    <property type="nucleotide sequence ID" value="XM_005187320.4"/>
</dbReference>
<evidence type="ECO:0000313" key="1">
    <source>
        <dbReference type="EnsemblMetazoa" id="MDOA008715-PA"/>
    </source>
</evidence>